<protein>
    <submittedName>
        <fullName evidence="1">Uncharacterized protein</fullName>
    </submittedName>
</protein>
<organism evidence="1 2">
    <name type="scientific">Salix dunnii</name>
    <dbReference type="NCBI Taxonomy" id="1413687"/>
    <lineage>
        <taxon>Eukaryota</taxon>
        <taxon>Viridiplantae</taxon>
        <taxon>Streptophyta</taxon>
        <taxon>Embryophyta</taxon>
        <taxon>Tracheophyta</taxon>
        <taxon>Spermatophyta</taxon>
        <taxon>Magnoliopsida</taxon>
        <taxon>eudicotyledons</taxon>
        <taxon>Gunneridae</taxon>
        <taxon>Pentapetalae</taxon>
        <taxon>rosids</taxon>
        <taxon>fabids</taxon>
        <taxon>Malpighiales</taxon>
        <taxon>Salicaceae</taxon>
        <taxon>Saliceae</taxon>
        <taxon>Salix</taxon>
    </lineage>
</organism>
<dbReference type="EMBL" id="JADGMS010000012">
    <property type="protein sequence ID" value="KAF9671060.1"/>
    <property type="molecule type" value="Genomic_DNA"/>
</dbReference>
<dbReference type="AlphaFoldDB" id="A0A835MMH4"/>
<gene>
    <name evidence="1" type="ORF">SADUNF_Sadunf12G0007500</name>
</gene>
<sequence>MPPAAEAQGSEMVSFVTYSPLKEWLDVLIADENDRLIYFVLNDLEGKVEGAQLRLLLFVTVPRMVTFLNRFGGNDIIVRRPLFLNFDLDSQLIPRIDFLKENSGGDEDAAERIREAGTYLKIPTALFSYSLLHFYKLSTFFFLPLIPLISNHFLVTMQAFRASYVTGLRLQEMPDLPTALESFYQASLEINPMIPDPNIWSICSRGRNDTAKIDSQMIVFCVTKLGIMLELTWEEANGEGQEAKSKLLDLGLHISSPQQD</sequence>
<evidence type="ECO:0000313" key="2">
    <source>
        <dbReference type="Proteomes" id="UP000657918"/>
    </source>
</evidence>
<accession>A0A835MMH4</accession>
<proteinExistence type="predicted"/>
<keyword evidence="2" id="KW-1185">Reference proteome</keyword>
<comment type="caution">
    <text evidence="1">The sequence shown here is derived from an EMBL/GenBank/DDBJ whole genome shotgun (WGS) entry which is preliminary data.</text>
</comment>
<reference evidence="1 2" key="1">
    <citation type="submission" date="2020-10" db="EMBL/GenBank/DDBJ databases">
        <title>Plant Genome Project.</title>
        <authorList>
            <person name="Zhang R.-G."/>
        </authorList>
    </citation>
    <scope>NUCLEOTIDE SEQUENCE [LARGE SCALE GENOMIC DNA]</scope>
    <source>
        <strain evidence="1">FAFU-HL-1</strain>
        <tissue evidence="1">Leaf</tissue>
    </source>
</reference>
<dbReference type="Proteomes" id="UP000657918">
    <property type="component" value="Unassembled WGS sequence"/>
</dbReference>
<evidence type="ECO:0000313" key="1">
    <source>
        <dbReference type="EMBL" id="KAF9671060.1"/>
    </source>
</evidence>
<name>A0A835MMH4_9ROSI</name>